<feature type="domain" description="DUF7730" evidence="2">
    <location>
        <begin position="118"/>
        <end position="327"/>
    </location>
</feature>
<feature type="region of interest" description="Disordered" evidence="1">
    <location>
        <begin position="21"/>
        <end position="57"/>
    </location>
</feature>
<proteinExistence type="predicted"/>
<name>A0A8E2JJ10_9PEZI</name>
<dbReference type="Proteomes" id="UP000250266">
    <property type="component" value="Unassembled WGS sequence"/>
</dbReference>
<evidence type="ECO:0000313" key="3">
    <source>
        <dbReference type="EMBL" id="OCK84314.1"/>
    </source>
</evidence>
<sequence>MAIITAFSPFPEWLRQAKAKLKSKFSTKQPEKPLPKLPSAANKPSDRGTRRASAHATLQTPIIAAGLSSMYCSSSRIPNSVSTPNLHKTGLKRAATGPSQLRLQMKQTYDVPNHRMNEQVQSALFTNIPAEIRLMIHELVVGPNNSNDSVRLLAIPRRYSNTSTWFTTFKFEEFKREWLYGAHNSHVRMRSNVTHDKQHVLDWLLSCQKIYDEAIDFLYALNRFEFAVERDFCLFSARRCQMNPSWLSQIRSVCIMTECPGLFPGDRKTTHTLRHAVRTIANMDQIVRLRLSVMTNPWDIDIDRVLDHLEPLTALKVKDFKIGLRYPVRTEEVRWYFGGDMPFQFVAVEGLGLERFCY</sequence>
<reference evidence="3 4" key="1">
    <citation type="journal article" date="2016" name="Nat. Commun.">
        <title>Ectomycorrhizal ecology is imprinted in the genome of the dominant symbiotic fungus Cenococcum geophilum.</title>
        <authorList>
            <consortium name="DOE Joint Genome Institute"/>
            <person name="Peter M."/>
            <person name="Kohler A."/>
            <person name="Ohm R.A."/>
            <person name="Kuo A."/>
            <person name="Krutzmann J."/>
            <person name="Morin E."/>
            <person name="Arend M."/>
            <person name="Barry K.W."/>
            <person name="Binder M."/>
            <person name="Choi C."/>
            <person name="Clum A."/>
            <person name="Copeland A."/>
            <person name="Grisel N."/>
            <person name="Haridas S."/>
            <person name="Kipfer T."/>
            <person name="LaButti K."/>
            <person name="Lindquist E."/>
            <person name="Lipzen A."/>
            <person name="Maire R."/>
            <person name="Meier B."/>
            <person name="Mihaltcheva S."/>
            <person name="Molinier V."/>
            <person name="Murat C."/>
            <person name="Poggeler S."/>
            <person name="Quandt C.A."/>
            <person name="Sperisen C."/>
            <person name="Tritt A."/>
            <person name="Tisserant E."/>
            <person name="Crous P.W."/>
            <person name="Henrissat B."/>
            <person name="Nehls U."/>
            <person name="Egli S."/>
            <person name="Spatafora J.W."/>
            <person name="Grigoriev I.V."/>
            <person name="Martin F.M."/>
        </authorList>
    </citation>
    <scope>NUCLEOTIDE SEQUENCE [LARGE SCALE GENOMIC DNA]</scope>
    <source>
        <strain evidence="3 4">CBS 459.81</strain>
    </source>
</reference>
<dbReference type="Pfam" id="PF24864">
    <property type="entry name" value="DUF7730"/>
    <property type="match status" value="1"/>
</dbReference>
<organism evidence="3 4">
    <name type="scientific">Lepidopterella palustris CBS 459.81</name>
    <dbReference type="NCBI Taxonomy" id="1314670"/>
    <lineage>
        <taxon>Eukaryota</taxon>
        <taxon>Fungi</taxon>
        <taxon>Dikarya</taxon>
        <taxon>Ascomycota</taxon>
        <taxon>Pezizomycotina</taxon>
        <taxon>Dothideomycetes</taxon>
        <taxon>Pleosporomycetidae</taxon>
        <taxon>Mytilinidiales</taxon>
        <taxon>Argynnaceae</taxon>
        <taxon>Lepidopterella</taxon>
    </lineage>
</organism>
<protein>
    <recommendedName>
        <fullName evidence="2">DUF7730 domain-containing protein</fullName>
    </recommendedName>
</protein>
<accession>A0A8E2JJ10</accession>
<evidence type="ECO:0000259" key="2">
    <source>
        <dbReference type="Pfam" id="PF24864"/>
    </source>
</evidence>
<dbReference type="EMBL" id="KV744840">
    <property type="protein sequence ID" value="OCK84314.1"/>
    <property type="molecule type" value="Genomic_DNA"/>
</dbReference>
<keyword evidence="4" id="KW-1185">Reference proteome</keyword>
<dbReference type="InterPro" id="IPR056632">
    <property type="entry name" value="DUF7730"/>
</dbReference>
<evidence type="ECO:0000313" key="4">
    <source>
        <dbReference type="Proteomes" id="UP000250266"/>
    </source>
</evidence>
<gene>
    <name evidence="3" type="ORF">K432DRAFT_422700</name>
</gene>
<dbReference type="PANTHER" id="PTHR38790">
    <property type="entry name" value="2EXR DOMAIN-CONTAINING PROTEIN-RELATED"/>
    <property type="match status" value="1"/>
</dbReference>
<dbReference type="AlphaFoldDB" id="A0A8E2JJ10"/>
<evidence type="ECO:0000256" key="1">
    <source>
        <dbReference type="SAM" id="MobiDB-lite"/>
    </source>
</evidence>